<dbReference type="Pfam" id="PF00501">
    <property type="entry name" value="AMP-binding"/>
    <property type="match status" value="1"/>
</dbReference>
<evidence type="ECO:0000313" key="7">
    <source>
        <dbReference type="Proteomes" id="UP001583177"/>
    </source>
</evidence>
<dbReference type="Pfam" id="PF23562">
    <property type="entry name" value="AMP-binding_C_3"/>
    <property type="match status" value="1"/>
</dbReference>
<evidence type="ECO:0000259" key="4">
    <source>
        <dbReference type="Pfam" id="PF00550"/>
    </source>
</evidence>
<comment type="caution">
    <text evidence="6">The sequence shown here is derived from an EMBL/GenBank/DDBJ whole genome shotgun (WGS) entry which is preliminary data.</text>
</comment>
<reference evidence="6 7" key="1">
    <citation type="journal article" date="2024" name="IMA Fungus">
        <title>IMA Genome - F19 : A genome assembly and annotation guide to empower mycologists, including annotated draft genome sequences of Ceratocystis pirilliformis, Diaporthe australafricana, Fusarium ophioides, Paecilomyces lecythidis, and Sporothrix stenoceras.</title>
        <authorList>
            <person name="Aylward J."/>
            <person name="Wilson A.M."/>
            <person name="Visagie C.M."/>
            <person name="Spraker J."/>
            <person name="Barnes I."/>
            <person name="Buitendag C."/>
            <person name="Ceriani C."/>
            <person name="Del Mar Angel L."/>
            <person name="du Plessis D."/>
            <person name="Fuchs T."/>
            <person name="Gasser K."/>
            <person name="Kramer D."/>
            <person name="Li W."/>
            <person name="Munsamy K."/>
            <person name="Piso A."/>
            <person name="Price J.L."/>
            <person name="Sonnekus B."/>
            <person name="Thomas C."/>
            <person name="van der Nest A."/>
            <person name="van Dijk A."/>
            <person name="van Heerden A."/>
            <person name="van Vuuren N."/>
            <person name="Yilmaz N."/>
            <person name="Duong T.A."/>
            <person name="van der Merwe N.A."/>
            <person name="Wingfield M.J."/>
            <person name="Wingfield B.D."/>
        </authorList>
    </citation>
    <scope>NUCLEOTIDE SEQUENCE [LARGE SCALE GENOMIC DNA]</scope>
    <source>
        <strain evidence="6 7">CMW 18300</strain>
    </source>
</reference>
<protein>
    <submittedName>
        <fullName evidence="6">NRPS-like protein biosynthetic cluster</fullName>
    </submittedName>
</protein>
<proteinExistence type="predicted"/>
<feature type="domain" description="Thioester reductase (TE)" evidence="5">
    <location>
        <begin position="679"/>
        <end position="914"/>
    </location>
</feature>
<dbReference type="InterPro" id="IPR013120">
    <property type="entry name" value="FAR_NAD-bd"/>
</dbReference>
<evidence type="ECO:0000256" key="1">
    <source>
        <dbReference type="ARBA" id="ARBA00022450"/>
    </source>
</evidence>
<dbReference type="Pfam" id="PF07993">
    <property type="entry name" value="NAD_binding_4"/>
    <property type="match status" value="1"/>
</dbReference>
<sequence>MSTQPAYGRRLVPQVLDELATTDPRRVYAAIPRTADVKNGYRDITVANLARCVNFMAKWIEDKFGRSESFETITYIGLSDLKGIVALLAAIKTGYKASLQPSWLLYAEELAPLIKPLKDMDPSVSFNAIPAFELMLDSETEHYSFEKGFEEAKNDPIVVLHSSGSTGLPKPITITITHGSIGAHDNDHNLPAPAGRKKADSTVFTLDGEGRRLCLILPFFHLGGFVFFMDHAILNNLTLVLGPPQVAPDATLLKDVARQQKLRAIMVVPAILEQLLHDPKSIDLLKSLDFVGCAGAPLPTAVGDRIMGIVRLYDFIGSTETFPLPELAKSPEDWQYHEFNSNFKHEMRLYDVQTETFELVILADETTQDAAPVYHNLPGENPYFTKDLFTKHPTKPNLYKFYGRRDDILVLSNGEKLNPIPLEQHVQGSPDLKGVMLVGNGRNQTALIVEPREALELTGRTKLLGDLWPRIEEANTHVPGPGRVARGMIICASPDKAFARTGKGTVVRKLTEELYQEGISKLYSGLSQQDKTITVGLTANLKTIYEPAAVIEFLRQIFAPSFPPAATFGEEDEFFAHGLDSIQTLEITTNLKRNLERLTSRSVAWISPRTIFRHPTLNDLSELLAAYLNDGITPAEDPQTARAAAVDDAVARYVENLPSRAVSQPISSSSISSSVTVAIVGSTGYVGAHLVANLLRNPAISRIYCLDRGNDAPTRQREVLSKQHLVHDDMLAKLTFFKTNLGTLHLGLSEEQYRTLVNDVDVVVYNAWRLDFGLAIRSFDPFLQATRDLIELSVASRHNMRIVFVSSVSSVETLALSDSIVPEAPVEDPLAAMNTGYGQSKLAAERILVTAQREYGIPVSVVRVGQVGGPSSGDLAWPDQAWISAIIRTSKALKCFPIQVVPIDWVAVDTVARILESVILQPYKNPDAPQFFNVASEPQPWSMLLDVLREFWSADDLEAVSLPGWVNKLRAMASTSAAPDVAKLPALRLVDFYDLLGNGSDSMTYATEQTRAVCGVDLAPGASNVHCTPDWDIR</sequence>
<dbReference type="InterPro" id="IPR036736">
    <property type="entry name" value="ACP-like_sf"/>
</dbReference>
<evidence type="ECO:0000256" key="2">
    <source>
        <dbReference type="ARBA" id="ARBA00022553"/>
    </source>
</evidence>
<dbReference type="InterPro" id="IPR020845">
    <property type="entry name" value="AMP-binding_CS"/>
</dbReference>
<dbReference type="PANTHER" id="PTHR43439">
    <property type="entry name" value="PHENYLACETATE-COENZYME A LIGASE"/>
    <property type="match status" value="1"/>
</dbReference>
<dbReference type="PANTHER" id="PTHR43439:SF2">
    <property type="entry name" value="ENZYME, PUTATIVE (JCVI)-RELATED"/>
    <property type="match status" value="1"/>
</dbReference>
<dbReference type="InterPro" id="IPR051414">
    <property type="entry name" value="Adenylate-forming_Reductase"/>
</dbReference>
<evidence type="ECO:0000313" key="6">
    <source>
        <dbReference type="EMBL" id="KAL1884099.1"/>
    </source>
</evidence>
<dbReference type="Gene3D" id="3.40.50.720">
    <property type="entry name" value="NAD(P)-binding Rossmann-like Domain"/>
    <property type="match status" value="1"/>
</dbReference>
<dbReference type="EMBL" id="JAWRVE010000001">
    <property type="protein sequence ID" value="KAL1884099.1"/>
    <property type="molecule type" value="Genomic_DNA"/>
</dbReference>
<dbReference type="SUPFAM" id="SSF47336">
    <property type="entry name" value="ACP-like"/>
    <property type="match status" value="1"/>
</dbReference>
<dbReference type="InterPro" id="IPR000873">
    <property type="entry name" value="AMP-dep_synth/lig_dom"/>
</dbReference>
<dbReference type="InterPro" id="IPR020904">
    <property type="entry name" value="Sc_DH/Rdtase_CS"/>
</dbReference>
<evidence type="ECO:0000259" key="3">
    <source>
        <dbReference type="Pfam" id="PF00501"/>
    </source>
</evidence>
<dbReference type="PROSITE" id="PS00061">
    <property type="entry name" value="ADH_SHORT"/>
    <property type="match status" value="1"/>
</dbReference>
<dbReference type="InterPro" id="IPR009081">
    <property type="entry name" value="PP-bd_ACP"/>
</dbReference>
<gene>
    <name evidence="6" type="ORF">Daus18300_000210</name>
</gene>
<keyword evidence="1" id="KW-0596">Phosphopantetheine</keyword>
<dbReference type="Proteomes" id="UP001583177">
    <property type="component" value="Unassembled WGS sequence"/>
</dbReference>
<feature type="domain" description="AMP-dependent synthetase/ligase" evidence="3">
    <location>
        <begin position="146"/>
        <end position="324"/>
    </location>
</feature>
<name>A0ABR3Y7U6_9PEZI</name>
<accession>A0ABR3Y7U6</accession>
<keyword evidence="7" id="KW-1185">Reference proteome</keyword>
<dbReference type="Gene3D" id="3.40.50.12780">
    <property type="entry name" value="N-terminal domain of ligase-like"/>
    <property type="match status" value="1"/>
</dbReference>
<dbReference type="InterPro" id="IPR036291">
    <property type="entry name" value="NAD(P)-bd_dom_sf"/>
</dbReference>
<keyword evidence="2" id="KW-0597">Phosphoprotein</keyword>
<dbReference type="SUPFAM" id="SSF51735">
    <property type="entry name" value="NAD(P)-binding Rossmann-fold domains"/>
    <property type="match status" value="1"/>
</dbReference>
<dbReference type="PROSITE" id="PS00455">
    <property type="entry name" value="AMP_BINDING"/>
    <property type="match status" value="1"/>
</dbReference>
<dbReference type="Pfam" id="PF00550">
    <property type="entry name" value="PP-binding"/>
    <property type="match status" value="1"/>
</dbReference>
<evidence type="ECO:0000259" key="5">
    <source>
        <dbReference type="Pfam" id="PF07993"/>
    </source>
</evidence>
<organism evidence="6 7">
    <name type="scientific">Diaporthe australafricana</name>
    <dbReference type="NCBI Taxonomy" id="127596"/>
    <lineage>
        <taxon>Eukaryota</taxon>
        <taxon>Fungi</taxon>
        <taxon>Dikarya</taxon>
        <taxon>Ascomycota</taxon>
        <taxon>Pezizomycotina</taxon>
        <taxon>Sordariomycetes</taxon>
        <taxon>Sordariomycetidae</taxon>
        <taxon>Diaporthales</taxon>
        <taxon>Diaporthaceae</taxon>
        <taxon>Diaporthe</taxon>
    </lineage>
</organism>
<dbReference type="SUPFAM" id="SSF56801">
    <property type="entry name" value="Acetyl-CoA synthetase-like"/>
    <property type="match status" value="1"/>
</dbReference>
<dbReference type="InterPro" id="IPR042099">
    <property type="entry name" value="ANL_N_sf"/>
</dbReference>
<dbReference type="Gene3D" id="1.10.1200.10">
    <property type="entry name" value="ACP-like"/>
    <property type="match status" value="1"/>
</dbReference>
<feature type="domain" description="Carrier" evidence="4">
    <location>
        <begin position="554"/>
        <end position="624"/>
    </location>
</feature>